<evidence type="ECO:0000256" key="9">
    <source>
        <dbReference type="ARBA" id="ARBA00024074"/>
    </source>
</evidence>
<dbReference type="InterPro" id="IPR013154">
    <property type="entry name" value="ADH-like_N"/>
</dbReference>
<dbReference type="Gene3D" id="3.90.180.10">
    <property type="entry name" value="Medium-chain alcohol dehydrogenases, catalytic domain"/>
    <property type="match status" value="1"/>
</dbReference>
<comment type="similarity">
    <text evidence="2 11">Belongs to the zinc-containing alcohol dehydrogenase family.</text>
</comment>
<dbReference type="OMA" id="MEWGQFE"/>
<dbReference type="SUPFAM" id="SSF50129">
    <property type="entry name" value="GroES-like"/>
    <property type="match status" value="1"/>
</dbReference>
<dbReference type="InterPro" id="IPR036291">
    <property type="entry name" value="NAD(P)-bd_dom_sf"/>
</dbReference>
<dbReference type="PANTHER" id="PTHR42683">
    <property type="entry name" value="ALDEHYDE REDUCTASE"/>
    <property type="match status" value="1"/>
</dbReference>
<keyword evidence="8" id="KW-0560">Oxidoreductase</keyword>
<dbReference type="EC" id="1.1.1.2" evidence="9"/>
<dbReference type="GO" id="GO:0008270">
    <property type="term" value="F:zinc ion binding"/>
    <property type="evidence" value="ECO:0007669"/>
    <property type="project" value="InterPro"/>
</dbReference>
<dbReference type="InterPro" id="IPR013149">
    <property type="entry name" value="ADH-like_C"/>
</dbReference>
<dbReference type="InterPro" id="IPR047109">
    <property type="entry name" value="CAD-like"/>
</dbReference>
<feature type="domain" description="Alcohol dehydrogenase-like C-terminal" evidence="12">
    <location>
        <begin position="196"/>
        <end position="321"/>
    </location>
</feature>
<name>A0A1Y2FGP1_PROLT</name>
<dbReference type="GO" id="GO:0008106">
    <property type="term" value="F:alcohol dehydrogenase (NADP+) activity"/>
    <property type="evidence" value="ECO:0007669"/>
    <property type="project" value="UniProtKB-EC"/>
</dbReference>
<dbReference type="Proteomes" id="UP000193685">
    <property type="component" value="Unassembled WGS sequence"/>
</dbReference>
<comment type="catalytic activity">
    <reaction evidence="10">
        <text>a primary alcohol + NADP(+) = an aldehyde + NADPH + H(+)</text>
        <dbReference type="Rhea" id="RHEA:15937"/>
        <dbReference type="ChEBI" id="CHEBI:15378"/>
        <dbReference type="ChEBI" id="CHEBI:15734"/>
        <dbReference type="ChEBI" id="CHEBI:17478"/>
        <dbReference type="ChEBI" id="CHEBI:57783"/>
        <dbReference type="ChEBI" id="CHEBI:58349"/>
        <dbReference type="EC" id="1.1.1.2"/>
    </reaction>
    <physiologicalReaction direction="left-to-right" evidence="10">
        <dbReference type="Rhea" id="RHEA:15938"/>
    </physiologicalReaction>
    <physiologicalReaction direction="right-to-left" evidence="10">
        <dbReference type="Rhea" id="RHEA:15939"/>
    </physiologicalReaction>
</comment>
<proteinExistence type="inferred from homology"/>
<evidence type="ECO:0000313" key="14">
    <source>
        <dbReference type="EMBL" id="ORY82456.1"/>
    </source>
</evidence>
<dbReference type="STRING" id="56484.A0A1Y2FGP1"/>
<dbReference type="CDD" id="cd05283">
    <property type="entry name" value="CAD1"/>
    <property type="match status" value="1"/>
</dbReference>
<evidence type="ECO:0000256" key="6">
    <source>
        <dbReference type="ARBA" id="ARBA00022833"/>
    </source>
</evidence>
<dbReference type="Gene3D" id="3.40.50.720">
    <property type="entry name" value="NAD(P)-binding Rossmann-like Domain"/>
    <property type="match status" value="1"/>
</dbReference>
<evidence type="ECO:0000256" key="7">
    <source>
        <dbReference type="ARBA" id="ARBA00022857"/>
    </source>
</evidence>
<gene>
    <name evidence="14" type="ORF">BCR37DRAFT_347018</name>
</gene>
<dbReference type="GO" id="GO:0006066">
    <property type="term" value="P:alcohol metabolic process"/>
    <property type="evidence" value="ECO:0007669"/>
    <property type="project" value="UniProtKB-ARBA"/>
</dbReference>
<dbReference type="Pfam" id="PF00107">
    <property type="entry name" value="ADH_zinc_N"/>
    <property type="match status" value="1"/>
</dbReference>
<evidence type="ECO:0000259" key="12">
    <source>
        <dbReference type="Pfam" id="PF00107"/>
    </source>
</evidence>
<organism evidence="14 15">
    <name type="scientific">Protomyces lactucae-debilis</name>
    <dbReference type="NCBI Taxonomy" id="2754530"/>
    <lineage>
        <taxon>Eukaryota</taxon>
        <taxon>Fungi</taxon>
        <taxon>Dikarya</taxon>
        <taxon>Ascomycota</taxon>
        <taxon>Taphrinomycotina</taxon>
        <taxon>Taphrinomycetes</taxon>
        <taxon>Taphrinales</taxon>
        <taxon>Protomycetaceae</taxon>
        <taxon>Protomyces</taxon>
    </lineage>
</organism>
<protein>
    <recommendedName>
        <fullName evidence="9">alcohol dehydrogenase (NADP(+))</fullName>
        <ecNumber evidence="9">1.1.1.2</ecNumber>
    </recommendedName>
</protein>
<keyword evidence="5 11" id="KW-0479">Metal-binding</keyword>
<dbReference type="SUPFAM" id="SSF51735">
    <property type="entry name" value="NAD(P)-binding Rossmann-fold domains"/>
    <property type="match status" value="1"/>
</dbReference>
<dbReference type="Pfam" id="PF08240">
    <property type="entry name" value="ADH_N"/>
    <property type="match status" value="1"/>
</dbReference>
<evidence type="ECO:0000256" key="11">
    <source>
        <dbReference type="RuleBase" id="RU361277"/>
    </source>
</evidence>
<sequence length="361" mass="38872">MAVDVPENEKWVGWVAHDKDSIGNLKFGSFEPKKWTEDDIELQIHYCGICASDLHMLRSGWGATDYPIVAGHEIVGEVIRIGKNVQKSGIALGAYAGVGAQSSSCQKCEQCKNDREPYCDDGQVGTYGSQYKDGSGKSSGGFAHHWRGPAAFATPIEGIDLADAAPMQCGGITALSPLTQNHVGAGSKVGVVGMGGLGHYCLLFASALGAEVTAISRSHSKEEDCRKMGAAKFLATADGKDALKAHRRSLDVIVCTVNEFEEGQLESYLSLLKVHGRFMMVGAPEKPLSLNVFPLLMNGISIGGSAIGSPKEIADMLELAKKHDVKTWKKVWAMEDINEALVDMEKGNARYRHVLKTKYAK</sequence>
<feature type="domain" description="Alcohol dehydrogenase-like N-terminal" evidence="13">
    <location>
        <begin position="37"/>
        <end position="156"/>
    </location>
</feature>
<evidence type="ECO:0000256" key="2">
    <source>
        <dbReference type="ARBA" id="ARBA00008072"/>
    </source>
</evidence>
<dbReference type="InterPro" id="IPR002328">
    <property type="entry name" value="ADH_Zn_CS"/>
</dbReference>
<dbReference type="OrthoDB" id="1879366at2759"/>
<evidence type="ECO:0000259" key="13">
    <source>
        <dbReference type="Pfam" id="PF08240"/>
    </source>
</evidence>
<evidence type="ECO:0000256" key="1">
    <source>
        <dbReference type="ARBA" id="ARBA00001947"/>
    </source>
</evidence>
<evidence type="ECO:0000256" key="4">
    <source>
        <dbReference type="ARBA" id="ARBA00022553"/>
    </source>
</evidence>
<dbReference type="FunFam" id="3.40.50.720:FF:000158">
    <property type="entry name" value="Zinc-binding alcohol dehydrogenase"/>
    <property type="match status" value="1"/>
</dbReference>
<accession>A0A1Y2FGP1</accession>
<dbReference type="GeneID" id="63784335"/>
<comment type="cofactor">
    <cofactor evidence="1 11">
        <name>Zn(2+)</name>
        <dbReference type="ChEBI" id="CHEBI:29105"/>
    </cofactor>
</comment>
<evidence type="ECO:0000256" key="10">
    <source>
        <dbReference type="ARBA" id="ARBA00050997"/>
    </source>
</evidence>
<evidence type="ECO:0000256" key="5">
    <source>
        <dbReference type="ARBA" id="ARBA00022723"/>
    </source>
</evidence>
<dbReference type="AlphaFoldDB" id="A0A1Y2FGP1"/>
<evidence type="ECO:0000313" key="15">
    <source>
        <dbReference type="Proteomes" id="UP000193685"/>
    </source>
</evidence>
<keyword evidence="4" id="KW-0597">Phosphoprotein</keyword>
<comment type="subunit">
    <text evidence="3">Homodimer.</text>
</comment>
<comment type="caution">
    <text evidence="14">The sequence shown here is derived from an EMBL/GenBank/DDBJ whole genome shotgun (WGS) entry which is preliminary data.</text>
</comment>
<keyword evidence="6 11" id="KW-0862">Zinc</keyword>
<keyword evidence="7" id="KW-0521">NADP</keyword>
<dbReference type="InterPro" id="IPR011032">
    <property type="entry name" value="GroES-like_sf"/>
</dbReference>
<keyword evidence="15" id="KW-1185">Reference proteome</keyword>
<evidence type="ECO:0000256" key="3">
    <source>
        <dbReference type="ARBA" id="ARBA00011738"/>
    </source>
</evidence>
<dbReference type="RefSeq" id="XP_040725327.1">
    <property type="nucleotide sequence ID" value="XM_040867736.1"/>
</dbReference>
<reference evidence="14 15" key="1">
    <citation type="submission" date="2016-07" db="EMBL/GenBank/DDBJ databases">
        <title>Pervasive Adenine N6-methylation of Active Genes in Fungi.</title>
        <authorList>
            <consortium name="DOE Joint Genome Institute"/>
            <person name="Mondo S.J."/>
            <person name="Dannebaum R.O."/>
            <person name="Kuo R.C."/>
            <person name="Labutti K."/>
            <person name="Haridas S."/>
            <person name="Kuo A."/>
            <person name="Salamov A."/>
            <person name="Ahrendt S.R."/>
            <person name="Lipzen A."/>
            <person name="Sullivan W."/>
            <person name="Andreopoulos W.B."/>
            <person name="Clum A."/>
            <person name="Lindquist E."/>
            <person name="Daum C."/>
            <person name="Ramamoorthy G.K."/>
            <person name="Gryganskyi A."/>
            <person name="Culley D."/>
            <person name="Magnuson J.K."/>
            <person name="James T.Y."/>
            <person name="O'Malley M.A."/>
            <person name="Stajich J.E."/>
            <person name="Spatafora J.W."/>
            <person name="Visel A."/>
            <person name="Grigoriev I.V."/>
        </authorList>
    </citation>
    <scope>NUCLEOTIDE SEQUENCE [LARGE SCALE GENOMIC DNA]</scope>
    <source>
        <strain evidence="14 15">12-1054</strain>
    </source>
</reference>
<dbReference type="PROSITE" id="PS00059">
    <property type="entry name" value="ADH_ZINC"/>
    <property type="match status" value="1"/>
</dbReference>
<evidence type="ECO:0000256" key="8">
    <source>
        <dbReference type="ARBA" id="ARBA00023002"/>
    </source>
</evidence>
<dbReference type="EMBL" id="MCFI01000009">
    <property type="protein sequence ID" value="ORY82456.1"/>
    <property type="molecule type" value="Genomic_DNA"/>
</dbReference>